<dbReference type="Pfam" id="PF02096">
    <property type="entry name" value="60KD_IMP"/>
    <property type="match status" value="1"/>
</dbReference>
<keyword evidence="3 7" id="KW-1133">Transmembrane helix</keyword>
<gene>
    <name evidence="10" type="primary">ALB3.1</name>
    <name evidence="10" type="ORF">SO694_00018479</name>
</gene>
<evidence type="ECO:0000256" key="5">
    <source>
        <dbReference type="RuleBase" id="RU003945"/>
    </source>
</evidence>
<dbReference type="CDD" id="cd20070">
    <property type="entry name" value="5TM_YidC_Alb3"/>
    <property type="match status" value="1"/>
</dbReference>
<evidence type="ECO:0000256" key="3">
    <source>
        <dbReference type="ARBA" id="ARBA00022989"/>
    </source>
</evidence>
<feature type="compositionally biased region" description="Basic residues" evidence="6">
    <location>
        <begin position="389"/>
        <end position="407"/>
    </location>
</feature>
<comment type="caution">
    <text evidence="10">The sequence shown here is derived from an EMBL/GenBank/DDBJ whole genome shotgun (WGS) entry which is preliminary data.</text>
</comment>
<dbReference type="InterPro" id="IPR001708">
    <property type="entry name" value="YidC/ALB3/OXA1/COX18"/>
</dbReference>
<dbReference type="PANTHER" id="PTHR12428">
    <property type="entry name" value="OXA1"/>
    <property type="match status" value="1"/>
</dbReference>
<feature type="region of interest" description="Disordered" evidence="6">
    <location>
        <begin position="378"/>
        <end position="407"/>
    </location>
</feature>
<evidence type="ECO:0000256" key="2">
    <source>
        <dbReference type="ARBA" id="ARBA00022692"/>
    </source>
</evidence>
<dbReference type="NCBIfam" id="TIGR03592">
    <property type="entry name" value="yidC_oxa1_cterm"/>
    <property type="match status" value="1"/>
</dbReference>
<keyword evidence="8" id="KW-0732">Signal</keyword>
<dbReference type="EMBL" id="JBBJCI010000151">
    <property type="protein sequence ID" value="KAK7242054.1"/>
    <property type="molecule type" value="Genomic_DNA"/>
</dbReference>
<comment type="similarity">
    <text evidence="5">Belongs to the OXA1/ALB3/YidC family.</text>
</comment>
<accession>A0ABR1G0L9</accession>
<evidence type="ECO:0000256" key="1">
    <source>
        <dbReference type="ARBA" id="ARBA00004141"/>
    </source>
</evidence>
<keyword evidence="11" id="KW-1185">Reference proteome</keyword>
<keyword evidence="4 7" id="KW-0472">Membrane</keyword>
<dbReference type="PANTHER" id="PTHR12428:SF14">
    <property type="entry name" value="ALBINO3-LIKE PROTEIN 1, CHLOROPLASTIC"/>
    <property type="match status" value="1"/>
</dbReference>
<evidence type="ECO:0000256" key="8">
    <source>
        <dbReference type="SAM" id="SignalP"/>
    </source>
</evidence>
<evidence type="ECO:0000259" key="9">
    <source>
        <dbReference type="Pfam" id="PF02096"/>
    </source>
</evidence>
<feature type="domain" description="Membrane insertase YidC/Oxa/ALB C-terminal" evidence="9">
    <location>
        <begin position="91"/>
        <end position="303"/>
    </location>
</feature>
<name>A0ABR1G0L9_AURAN</name>
<dbReference type="InterPro" id="IPR028055">
    <property type="entry name" value="YidC/Oxa/ALB_C"/>
</dbReference>
<comment type="subcellular location">
    <subcellularLocation>
        <location evidence="1 5">Membrane</location>
        <topology evidence="1 5">Multi-pass membrane protein</topology>
    </subcellularLocation>
</comment>
<feature type="signal peptide" evidence="8">
    <location>
        <begin position="1"/>
        <end position="19"/>
    </location>
</feature>
<reference evidence="10 11" key="1">
    <citation type="submission" date="2024-03" db="EMBL/GenBank/DDBJ databases">
        <title>Aureococcus anophagefferens CCMP1851 and Kratosvirus quantuckense: Draft genome of a second virus-susceptible host strain in the model system.</title>
        <authorList>
            <person name="Chase E."/>
            <person name="Truchon A.R."/>
            <person name="Schepens W."/>
            <person name="Wilhelm S.W."/>
        </authorList>
    </citation>
    <scope>NUCLEOTIDE SEQUENCE [LARGE SCALE GENOMIC DNA]</scope>
    <source>
        <strain evidence="10 11">CCMP1851</strain>
    </source>
</reference>
<protein>
    <submittedName>
        <fullName evidence="10">Membrane insertase</fullName>
    </submittedName>
</protein>
<evidence type="ECO:0000256" key="6">
    <source>
        <dbReference type="SAM" id="MobiDB-lite"/>
    </source>
</evidence>
<dbReference type="InterPro" id="IPR047196">
    <property type="entry name" value="YidC_ALB_C"/>
</dbReference>
<proteinExistence type="inferred from homology"/>
<keyword evidence="2 5" id="KW-0812">Transmembrane</keyword>
<evidence type="ECO:0000256" key="4">
    <source>
        <dbReference type="ARBA" id="ARBA00023136"/>
    </source>
</evidence>
<evidence type="ECO:0000313" key="10">
    <source>
        <dbReference type="EMBL" id="KAK7242054.1"/>
    </source>
</evidence>
<organism evidence="10 11">
    <name type="scientific">Aureococcus anophagefferens</name>
    <name type="common">Harmful bloom alga</name>
    <dbReference type="NCBI Taxonomy" id="44056"/>
    <lineage>
        <taxon>Eukaryota</taxon>
        <taxon>Sar</taxon>
        <taxon>Stramenopiles</taxon>
        <taxon>Ochrophyta</taxon>
        <taxon>Pelagophyceae</taxon>
        <taxon>Pelagomonadales</taxon>
        <taxon>Pelagomonadaceae</taxon>
        <taxon>Aureococcus</taxon>
    </lineage>
</organism>
<feature type="transmembrane region" description="Helical" evidence="7">
    <location>
        <begin position="268"/>
        <end position="289"/>
    </location>
</feature>
<evidence type="ECO:0000313" key="11">
    <source>
        <dbReference type="Proteomes" id="UP001363151"/>
    </source>
</evidence>
<sequence length="407" mass="43600">MARLALALVAASHAFTAPARRVVAPARRRSPAALRAAPAMVAEPLVSQLASSSVLLSELVESTPVDKSGWFGAIVQALECITLIHGVVGSYGVAIVLFTLLLKAVTFPLNYQQIESTTKMQALQPAIKRIQAKYAADPQQMNIMMAELYQENELNPLAGCLPALVQIPIFIALYRSLLSLAKEDLLEESFLWIPNLEGPVYGAQNADWLFKFDQWNGAIPPLGWHDTVAYLALPCLLVVAQSASTTLLQPPADPNNEAAQTSNQVLKYLPLMVGFFSLNVPAGLTIYWFCNNIITTASTLYIRQTVMAEQPVTMGGASVAAATAAAPKKPKKKKKEAASFDDMVAAVPKPKAAPDVMQAAPVVDAEIVDVVAEPVAVADASPEGESKAASKKKAKAAKSRRTKKSRK</sequence>
<evidence type="ECO:0000256" key="7">
    <source>
        <dbReference type="SAM" id="Phobius"/>
    </source>
</evidence>
<feature type="chain" id="PRO_5046419969" evidence="8">
    <location>
        <begin position="20"/>
        <end position="407"/>
    </location>
</feature>
<dbReference type="Proteomes" id="UP001363151">
    <property type="component" value="Unassembled WGS sequence"/>
</dbReference>